<feature type="transmembrane region" description="Helical" evidence="1">
    <location>
        <begin position="130"/>
        <end position="147"/>
    </location>
</feature>
<evidence type="ECO:0000313" key="2">
    <source>
        <dbReference type="EMBL" id="MDT0647029.1"/>
    </source>
</evidence>
<feature type="transmembrane region" description="Helical" evidence="1">
    <location>
        <begin position="40"/>
        <end position="60"/>
    </location>
</feature>
<evidence type="ECO:0000256" key="1">
    <source>
        <dbReference type="SAM" id="Phobius"/>
    </source>
</evidence>
<keyword evidence="3" id="KW-1185">Reference proteome</keyword>
<dbReference type="RefSeq" id="WP_311495188.1">
    <property type="nucleotide sequence ID" value="NZ_JAVRHO010000012.1"/>
</dbReference>
<keyword evidence="1" id="KW-0472">Membrane</keyword>
<keyword evidence="1" id="KW-0812">Transmembrane</keyword>
<reference evidence="2 3" key="1">
    <citation type="submission" date="2023-09" db="EMBL/GenBank/DDBJ databases">
        <authorList>
            <person name="Rey-Velasco X."/>
        </authorList>
    </citation>
    <scope>NUCLEOTIDE SEQUENCE [LARGE SCALE GENOMIC DNA]</scope>
    <source>
        <strain evidence="2 3">F260</strain>
    </source>
</reference>
<sequence length="201" mass="23209">MKLLLKSASYVFHPLWMPFAGSLLYFILTPRFFPIELIKVKMLAIAIITLFIPIVFYFLLKNLGKASSLFLSDVQERRWPLFFFILLNLMILFQVLNSYNYPALYFYFVGILFSTITCFIMAIFRVKVSLHLVGLSGLTMFIVALGVHFHLNLIFTIAFLFTALGLTASSRLFYKAHDNLELLLGLFIGLIPQLIVVNYWL</sequence>
<accession>A0ABU3CKZ4</accession>
<feature type="transmembrane region" description="Helical" evidence="1">
    <location>
        <begin position="81"/>
        <end position="99"/>
    </location>
</feature>
<organism evidence="2 3">
    <name type="scientific">Autumnicola lenta</name>
    <dbReference type="NCBI Taxonomy" id="3075593"/>
    <lineage>
        <taxon>Bacteria</taxon>
        <taxon>Pseudomonadati</taxon>
        <taxon>Bacteroidota</taxon>
        <taxon>Flavobacteriia</taxon>
        <taxon>Flavobacteriales</taxon>
        <taxon>Flavobacteriaceae</taxon>
        <taxon>Autumnicola</taxon>
    </lineage>
</organism>
<name>A0ABU3CKZ4_9FLAO</name>
<gene>
    <name evidence="2" type="ORF">RM545_10025</name>
</gene>
<keyword evidence="1" id="KW-1133">Transmembrane helix</keyword>
<comment type="caution">
    <text evidence="2">The sequence shown here is derived from an EMBL/GenBank/DDBJ whole genome shotgun (WGS) entry which is preliminary data.</text>
</comment>
<feature type="transmembrane region" description="Helical" evidence="1">
    <location>
        <begin position="153"/>
        <end position="173"/>
    </location>
</feature>
<evidence type="ECO:0000313" key="3">
    <source>
        <dbReference type="Proteomes" id="UP001245285"/>
    </source>
</evidence>
<dbReference type="Proteomes" id="UP001245285">
    <property type="component" value="Unassembled WGS sequence"/>
</dbReference>
<proteinExistence type="predicted"/>
<feature type="transmembrane region" description="Helical" evidence="1">
    <location>
        <begin position="105"/>
        <end position="123"/>
    </location>
</feature>
<protein>
    <submittedName>
        <fullName evidence="2">Uncharacterized protein</fullName>
    </submittedName>
</protein>
<dbReference type="EMBL" id="JAVRHO010000012">
    <property type="protein sequence ID" value="MDT0647029.1"/>
    <property type="molecule type" value="Genomic_DNA"/>
</dbReference>
<feature type="transmembrane region" description="Helical" evidence="1">
    <location>
        <begin position="180"/>
        <end position="200"/>
    </location>
</feature>
<feature type="transmembrane region" description="Helical" evidence="1">
    <location>
        <begin position="7"/>
        <end position="28"/>
    </location>
</feature>